<dbReference type="InterPro" id="IPR036425">
    <property type="entry name" value="MoaB/Mog-like_dom_sf"/>
</dbReference>
<evidence type="ECO:0000259" key="10">
    <source>
        <dbReference type="SMART" id="SM00852"/>
    </source>
</evidence>
<dbReference type="InterPro" id="IPR036688">
    <property type="entry name" value="MoeA_C_domain_IV_sf"/>
</dbReference>
<evidence type="ECO:0000256" key="6">
    <source>
        <dbReference type="ARBA" id="ARBA00022505"/>
    </source>
</evidence>
<dbReference type="NCBIfam" id="NF045515">
    <property type="entry name" value="Glp_gephyrin"/>
    <property type="match status" value="1"/>
</dbReference>
<dbReference type="NCBIfam" id="TIGR00177">
    <property type="entry name" value="molyb_syn"/>
    <property type="match status" value="1"/>
</dbReference>
<accession>A0A172TPZ5</accession>
<keyword evidence="7 9" id="KW-0501">Molybdenum cofactor biosynthesis</keyword>
<evidence type="ECO:0000256" key="2">
    <source>
        <dbReference type="ARBA" id="ARBA00005046"/>
    </source>
</evidence>
<dbReference type="SUPFAM" id="SSF53218">
    <property type="entry name" value="Molybdenum cofactor biosynthesis proteins"/>
    <property type="match status" value="1"/>
</dbReference>
<dbReference type="EC" id="2.10.1.1" evidence="4 9"/>
<dbReference type="InterPro" id="IPR036135">
    <property type="entry name" value="MoeA_linker/N_sf"/>
</dbReference>
<dbReference type="GO" id="GO:0006777">
    <property type="term" value="P:Mo-molybdopterin cofactor biosynthetic process"/>
    <property type="evidence" value="ECO:0007669"/>
    <property type="project" value="UniProtKB-UniRule"/>
</dbReference>
<dbReference type="Proteomes" id="UP000076927">
    <property type="component" value="Chromosome"/>
</dbReference>
<dbReference type="GO" id="GO:0061599">
    <property type="term" value="F:molybdopterin molybdotransferase activity"/>
    <property type="evidence" value="ECO:0007669"/>
    <property type="project" value="UniProtKB-UniRule"/>
</dbReference>
<dbReference type="Gene3D" id="2.40.340.10">
    <property type="entry name" value="MoeA, C-terminal, domain IV"/>
    <property type="match status" value="1"/>
</dbReference>
<dbReference type="STRING" id="1178515.SY83_19535"/>
<evidence type="ECO:0000256" key="3">
    <source>
        <dbReference type="ARBA" id="ARBA00010763"/>
    </source>
</evidence>
<keyword evidence="12" id="KW-1185">Reference proteome</keyword>
<comment type="catalytic activity">
    <reaction evidence="8">
        <text>adenylyl-molybdopterin + molybdate = Mo-molybdopterin + AMP + H(+)</text>
        <dbReference type="Rhea" id="RHEA:35047"/>
        <dbReference type="ChEBI" id="CHEBI:15378"/>
        <dbReference type="ChEBI" id="CHEBI:36264"/>
        <dbReference type="ChEBI" id="CHEBI:62727"/>
        <dbReference type="ChEBI" id="CHEBI:71302"/>
        <dbReference type="ChEBI" id="CHEBI:456215"/>
        <dbReference type="EC" id="2.10.1.1"/>
    </reaction>
</comment>
<dbReference type="EMBL" id="CP011388">
    <property type="protein sequence ID" value="ANE49052.1"/>
    <property type="molecule type" value="Genomic_DNA"/>
</dbReference>
<gene>
    <name evidence="11" type="ORF">SY83_19535</name>
</gene>
<keyword evidence="9" id="KW-0460">Magnesium</keyword>
<evidence type="ECO:0000256" key="1">
    <source>
        <dbReference type="ARBA" id="ARBA00002901"/>
    </source>
</evidence>
<dbReference type="KEGG" id="pswu:SY83_19535"/>
<dbReference type="Gene3D" id="3.90.105.10">
    <property type="entry name" value="Molybdopterin biosynthesis moea protein, domain 2"/>
    <property type="match status" value="1"/>
</dbReference>
<dbReference type="Pfam" id="PF03454">
    <property type="entry name" value="MoeA_C"/>
    <property type="match status" value="1"/>
</dbReference>
<dbReference type="InterPro" id="IPR005110">
    <property type="entry name" value="MoeA_linker/N"/>
</dbReference>
<dbReference type="InterPro" id="IPR001453">
    <property type="entry name" value="MoaB/Mog_dom"/>
</dbReference>
<dbReference type="PANTHER" id="PTHR10192">
    <property type="entry name" value="MOLYBDOPTERIN BIOSYNTHESIS PROTEIN"/>
    <property type="match status" value="1"/>
</dbReference>
<comment type="pathway">
    <text evidence="2 9">Cofactor biosynthesis; molybdopterin biosynthesis.</text>
</comment>
<evidence type="ECO:0000256" key="8">
    <source>
        <dbReference type="ARBA" id="ARBA00047317"/>
    </source>
</evidence>
<name>A0A172TPZ5_9BACL</name>
<comment type="similarity">
    <text evidence="3 9">Belongs to the MoeA family.</text>
</comment>
<organism evidence="11 12">
    <name type="scientific">Paenibacillus swuensis</name>
    <dbReference type="NCBI Taxonomy" id="1178515"/>
    <lineage>
        <taxon>Bacteria</taxon>
        <taxon>Bacillati</taxon>
        <taxon>Bacillota</taxon>
        <taxon>Bacilli</taxon>
        <taxon>Bacillales</taxon>
        <taxon>Paenibacillaceae</taxon>
        <taxon>Paenibacillus</taxon>
    </lineage>
</organism>
<proteinExistence type="inferred from homology"/>
<dbReference type="FunFam" id="2.170.190.11:FF:000001">
    <property type="entry name" value="Molybdopterin molybdenumtransferase"/>
    <property type="match status" value="1"/>
</dbReference>
<dbReference type="UniPathway" id="UPA00344"/>
<feature type="domain" description="MoaB/Mog" evidence="10">
    <location>
        <begin position="172"/>
        <end position="310"/>
    </location>
</feature>
<sequence>MQAVSRAEVQLVKREMARGSIVAKTEYAPSALPRFDRSMMDGFAIRYEDAAGASAHSPIALQVIEHIPAGHDPRKVLAAGEAARIMTGGKLPEGADAVCRFEHTVEALTGVATTIHVTRPVTFGENISWEGEDVSLGAPILCKGKRIGAAEIAVLSALGVAAVSVYRKPVIGILATGSELVHADTLPEGAQIRDSNTPMLVSLVEEAGAVPRVYSAEQDDLAAIANVIRQASMETDAIITTGGVSVGDFDLMPAVYEVLQAEQRITKVRMRPGAPFRFSIYEETPLFGLSGNVAAGFVNFQLFVAPAIRYMAGHERYANQVTVATVSEGFVRRTAPADRYLRGTVIMKDGRLHIHIPAAQSSGMIGSFIGANALLRLPAHSCLETGDTAEVVIYGPVEYLPL</sequence>
<dbReference type="SUPFAM" id="SSF63882">
    <property type="entry name" value="MoeA N-terminal region -like"/>
    <property type="match status" value="1"/>
</dbReference>
<dbReference type="Gene3D" id="2.170.190.11">
    <property type="entry name" value="Molybdopterin biosynthesis moea protein, domain 3"/>
    <property type="match status" value="1"/>
</dbReference>
<dbReference type="InterPro" id="IPR005111">
    <property type="entry name" value="MoeA_C_domain_IV"/>
</dbReference>
<evidence type="ECO:0000313" key="12">
    <source>
        <dbReference type="Proteomes" id="UP000076927"/>
    </source>
</evidence>
<dbReference type="GO" id="GO:0005829">
    <property type="term" value="C:cytosol"/>
    <property type="evidence" value="ECO:0007669"/>
    <property type="project" value="TreeGrafter"/>
</dbReference>
<dbReference type="SUPFAM" id="SSF63867">
    <property type="entry name" value="MoeA C-terminal domain-like"/>
    <property type="match status" value="1"/>
</dbReference>
<keyword evidence="9" id="KW-0479">Metal-binding</keyword>
<dbReference type="Pfam" id="PF03453">
    <property type="entry name" value="MoeA_N"/>
    <property type="match status" value="1"/>
</dbReference>
<dbReference type="GO" id="GO:0046872">
    <property type="term" value="F:metal ion binding"/>
    <property type="evidence" value="ECO:0007669"/>
    <property type="project" value="UniProtKB-UniRule"/>
</dbReference>
<comment type="function">
    <text evidence="1 9">Catalyzes the insertion of molybdate into adenylated molybdopterin with the concomitant release of AMP.</text>
</comment>
<dbReference type="AlphaFoldDB" id="A0A172TPZ5"/>
<keyword evidence="9" id="KW-0808">Transferase</keyword>
<comment type="cofactor">
    <cofactor evidence="9">
        <name>Mg(2+)</name>
        <dbReference type="ChEBI" id="CHEBI:18420"/>
    </cofactor>
</comment>
<dbReference type="SMART" id="SM00852">
    <property type="entry name" value="MoCF_biosynth"/>
    <property type="match status" value="1"/>
</dbReference>
<dbReference type="InterPro" id="IPR038987">
    <property type="entry name" value="MoeA-like"/>
</dbReference>
<reference evidence="11 12" key="1">
    <citation type="submission" date="2015-01" db="EMBL/GenBank/DDBJ databases">
        <title>Paenibacillus swuensis/DY6/whole genome sequencing.</title>
        <authorList>
            <person name="Kim M.K."/>
            <person name="Srinivasan S."/>
            <person name="Lee J.-J."/>
        </authorList>
    </citation>
    <scope>NUCLEOTIDE SEQUENCE [LARGE SCALE GENOMIC DNA]</scope>
    <source>
        <strain evidence="11 12">DY6</strain>
    </source>
</reference>
<evidence type="ECO:0000256" key="9">
    <source>
        <dbReference type="RuleBase" id="RU365090"/>
    </source>
</evidence>
<dbReference type="CDD" id="cd00887">
    <property type="entry name" value="MoeA"/>
    <property type="match status" value="1"/>
</dbReference>
<keyword evidence="6 9" id="KW-0500">Molybdenum</keyword>
<evidence type="ECO:0000256" key="4">
    <source>
        <dbReference type="ARBA" id="ARBA00013269"/>
    </source>
</evidence>
<evidence type="ECO:0000313" key="11">
    <source>
        <dbReference type="EMBL" id="ANE49052.1"/>
    </source>
</evidence>
<dbReference type="Gene3D" id="3.40.980.10">
    <property type="entry name" value="MoaB/Mog-like domain"/>
    <property type="match status" value="1"/>
</dbReference>
<dbReference type="Pfam" id="PF00994">
    <property type="entry name" value="MoCF_biosynth"/>
    <property type="match status" value="1"/>
</dbReference>
<dbReference type="PATRIC" id="fig|1178515.4.peg.3951"/>
<protein>
    <recommendedName>
        <fullName evidence="5 9">Molybdopterin molybdenumtransferase</fullName>
        <ecNumber evidence="4 9">2.10.1.1</ecNumber>
    </recommendedName>
</protein>
<evidence type="ECO:0000256" key="7">
    <source>
        <dbReference type="ARBA" id="ARBA00023150"/>
    </source>
</evidence>
<dbReference type="PANTHER" id="PTHR10192:SF5">
    <property type="entry name" value="GEPHYRIN"/>
    <property type="match status" value="1"/>
</dbReference>
<evidence type="ECO:0000256" key="5">
    <source>
        <dbReference type="ARBA" id="ARBA00021108"/>
    </source>
</evidence>